<dbReference type="GO" id="GO:0016787">
    <property type="term" value="F:hydrolase activity"/>
    <property type="evidence" value="ECO:0007669"/>
    <property type="project" value="InterPro"/>
</dbReference>
<dbReference type="InterPro" id="IPR004963">
    <property type="entry name" value="PAE/NOTUM"/>
</dbReference>
<organism evidence="3">
    <name type="scientific">Schistosoma haematobium</name>
    <name type="common">Blood fluke</name>
    <dbReference type="NCBI Taxonomy" id="6185"/>
    <lineage>
        <taxon>Eukaryota</taxon>
        <taxon>Metazoa</taxon>
        <taxon>Spiralia</taxon>
        <taxon>Lophotrochozoa</taxon>
        <taxon>Platyhelminthes</taxon>
        <taxon>Trematoda</taxon>
        <taxon>Digenea</taxon>
        <taxon>Strigeidida</taxon>
        <taxon>Schistosomatoidea</taxon>
        <taxon>Schistosomatidae</taxon>
        <taxon>Schistosoma</taxon>
    </lineage>
</organism>
<dbReference type="PANTHER" id="PTHR21562">
    <property type="entry name" value="NOTUM-RELATED"/>
    <property type="match status" value="1"/>
</dbReference>
<evidence type="ECO:0000256" key="1">
    <source>
        <dbReference type="ARBA" id="ARBA00010213"/>
    </source>
</evidence>
<evidence type="ECO:0000313" key="3">
    <source>
        <dbReference type="EMBL" id="KGB35924.1"/>
    </source>
</evidence>
<dbReference type="Pfam" id="PF03283">
    <property type="entry name" value="PAE"/>
    <property type="match status" value="1"/>
</dbReference>
<dbReference type="PANTHER" id="PTHR21562:SF122">
    <property type="entry name" value="PALMITOLEOYL-PROTEIN CARBOXYLESTERASE NOTUM"/>
    <property type="match status" value="1"/>
</dbReference>
<gene>
    <name evidence="3" type="ORF">MS3_04198</name>
</gene>
<evidence type="ECO:0000256" key="2">
    <source>
        <dbReference type="SAM" id="MobiDB-lite"/>
    </source>
</evidence>
<feature type="region of interest" description="Disordered" evidence="2">
    <location>
        <begin position="256"/>
        <end position="279"/>
    </location>
</feature>
<dbReference type="STRING" id="6185.A0A094ZS75"/>
<accession>A0A094ZS75</accession>
<proteinExistence type="inferred from homology"/>
<comment type="similarity">
    <text evidence="1">Belongs to the pectinacetylesterase family. Notum subfamily.</text>
</comment>
<sequence>MIEPWEPLKKPIEHQLDRFINDHKHNEWNNIRLQYQSHQLYLLNNNGAKCNDGSSAGFIPYCSSDLWTGKMANRSGDFYFHGSRILAAVIDNIPWQNAAYTEKVIFAGSRFWNPRIPKPCRKAHPKEEKWKCYLAPFMYPHLKTPVFIVQSLFDEAQMQMSKVPLLTGGTYSKWAYIQNLGKEVARSLQAAGGVFAPSCLDHEILTKNNWVHKMIGTISLVNAIKSWDNELEKHWVKQKLLYFSIHYPNILRKAQQSNTNNRQDSKHKESVTTGTTTTTTTTMATNSTLMFLSRLVHLLNQYPKRYKRHLIHYNDYILLKSYPYAFTMTRLNQKNVSQLIKQYHKPHKNINLIFGHYSNSFLYHIIDSCGLFSINGNHGTYLCKNMSTHHNITYMKPFENHTFKYIPSMDYLIPQCNPTCGYLSNPQRIKLIDILALYQILTHYEDDVAKLFYMPPPGKSDHAVLTFDFHITVSHERASGQSRPNVWKANIPDIMHSASLVD</sequence>
<protein>
    <submittedName>
        <fullName evidence="3">Protein notum-like protein</fullName>
    </submittedName>
</protein>
<reference evidence="3" key="1">
    <citation type="journal article" date="2012" name="Nat. Genet.">
        <title>Whole-genome sequence of Schistosoma haematobium.</title>
        <authorList>
            <person name="Young N.D."/>
            <person name="Jex A.R."/>
            <person name="Li B."/>
            <person name="Liu S."/>
            <person name="Yang L."/>
            <person name="Xiong Z."/>
            <person name="Li Y."/>
            <person name="Cantacessi C."/>
            <person name="Hall R.S."/>
            <person name="Xu X."/>
            <person name="Chen F."/>
            <person name="Wu X."/>
            <person name="Zerlotini A."/>
            <person name="Oliveira G."/>
            <person name="Hofmann A."/>
            <person name="Zhang G."/>
            <person name="Fang X."/>
            <person name="Kang Y."/>
            <person name="Campbell B.E."/>
            <person name="Loukas A."/>
            <person name="Ranganathan S."/>
            <person name="Rollinson D."/>
            <person name="Rinaldi G."/>
            <person name="Brindley P.J."/>
            <person name="Yang H."/>
            <person name="Wang J."/>
            <person name="Wang J."/>
            <person name="Gasser R.B."/>
        </authorList>
    </citation>
    <scope>NUCLEOTIDE SEQUENCE [LARGE SCALE GENOMIC DNA]</scope>
</reference>
<dbReference type="EMBL" id="KL250728">
    <property type="protein sequence ID" value="KGB35924.1"/>
    <property type="molecule type" value="Genomic_DNA"/>
</dbReference>
<name>A0A094ZS75_SCHHA</name>
<dbReference type="AlphaFoldDB" id="A0A094ZS75"/>